<accession>A0A6P1NLI8</accession>
<dbReference type="InterPro" id="IPR013538">
    <property type="entry name" value="ASHA1/2-like_C"/>
</dbReference>
<evidence type="ECO:0000256" key="1">
    <source>
        <dbReference type="ARBA" id="ARBA00006817"/>
    </source>
</evidence>
<dbReference type="InterPro" id="IPR023393">
    <property type="entry name" value="START-like_dom_sf"/>
</dbReference>
<reference evidence="3 4" key="1">
    <citation type="submission" date="2020-01" db="EMBL/GenBank/DDBJ databases">
        <title>Pseudarthrobacter psychrotolerans sp. nov., isolated from antarctic soil.</title>
        <authorList>
            <person name="Shin Y."/>
            <person name="Park W."/>
        </authorList>
    </citation>
    <scope>NUCLEOTIDE SEQUENCE [LARGE SCALE GENOMIC DNA]</scope>
    <source>
        <strain evidence="3 4">YJ56</strain>
    </source>
</reference>
<organism evidence="3 4">
    <name type="scientific">Pseudarthrobacter psychrotolerans</name>
    <dbReference type="NCBI Taxonomy" id="2697569"/>
    <lineage>
        <taxon>Bacteria</taxon>
        <taxon>Bacillati</taxon>
        <taxon>Actinomycetota</taxon>
        <taxon>Actinomycetes</taxon>
        <taxon>Micrococcales</taxon>
        <taxon>Micrococcaceae</taxon>
        <taxon>Pseudarthrobacter</taxon>
    </lineage>
</organism>
<dbReference type="Gene3D" id="3.30.530.20">
    <property type="match status" value="1"/>
</dbReference>
<name>A0A6P1NLI8_9MICC</name>
<sequence length="138" mass="14672">MNKSEPVTASVRIAAAPTDVFPYLTEASMLIKWMGAWVDVNPEPGGNFAVNIGDQPIRGTYVAVEPPHRVVFTWGLPGNDALLPGASTVEILLTADGDGTVVDLIHSDLPADLRPDHLAGWTSLLDTLRVTACLDPVS</sequence>
<protein>
    <submittedName>
        <fullName evidence="3">SRPBCC domain-containing protein</fullName>
    </submittedName>
</protein>
<proteinExistence type="inferred from homology"/>
<feature type="domain" description="Activator of Hsp90 ATPase homologue 1/2-like C-terminal" evidence="2">
    <location>
        <begin position="15"/>
        <end position="130"/>
    </location>
</feature>
<keyword evidence="4" id="KW-1185">Reference proteome</keyword>
<dbReference type="Pfam" id="PF08327">
    <property type="entry name" value="AHSA1"/>
    <property type="match status" value="1"/>
</dbReference>
<dbReference type="EMBL" id="CP047898">
    <property type="protein sequence ID" value="QHK21236.1"/>
    <property type="molecule type" value="Genomic_DNA"/>
</dbReference>
<evidence type="ECO:0000259" key="2">
    <source>
        <dbReference type="Pfam" id="PF08327"/>
    </source>
</evidence>
<dbReference type="SUPFAM" id="SSF55961">
    <property type="entry name" value="Bet v1-like"/>
    <property type="match status" value="1"/>
</dbReference>
<dbReference type="Proteomes" id="UP000464186">
    <property type="component" value="Chromosome"/>
</dbReference>
<evidence type="ECO:0000313" key="3">
    <source>
        <dbReference type="EMBL" id="QHK21236.1"/>
    </source>
</evidence>
<dbReference type="CDD" id="cd07814">
    <property type="entry name" value="SRPBCC_CalC_Aha1-like"/>
    <property type="match status" value="1"/>
</dbReference>
<gene>
    <name evidence="3" type="ORF">GU243_17675</name>
</gene>
<dbReference type="KEGG" id="psey:GU243_17675"/>
<comment type="similarity">
    <text evidence="1">Belongs to the AHA1 family.</text>
</comment>
<evidence type="ECO:0000313" key="4">
    <source>
        <dbReference type="Proteomes" id="UP000464186"/>
    </source>
</evidence>
<dbReference type="AlphaFoldDB" id="A0A6P1NLI8"/>